<accession>A0AA36HCZ3</accession>
<name>A0AA36HCZ3_CYLNA</name>
<protein>
    <submittedName>
        <fullName evidence="2">Uncharacterized protein</fullName>
    </submittedName>
</protein>
<dbReference type="EMBL" id="CATQJL010000316">
    <property type="protein sequence ID" value="CAJ0607902.1"/>
    <property type="molecule type" value="Genomic_DNA"/>
</dbReference>
<organism evidence="2 3">
    <name type="scientific">Cylicocyclus nassatus</name>
    <name type="common">Nematode worm</name>
    <dbReference type="NCBI Taxonomy" id="53992"/>
    <lineage>
        <taxon>Eukaryota</taxon>
        <taxon>Metazoa</taxon>
        <taxon>Ecdysozoa</taxon>
        <taxon>Nematoda</taxon>
        <taxon>Chromadorea</taxon>
        <taxon>Rhabditida</taxon>
        <taxon>Rhabditina</taxon>
        <taxon>Rhabditomorpha</taxon>
        <taxon>Strongyloidea</taxon>
        <taxon>Strongylidae</taxon>
        <taxon>Cylicocyclus</taxon>
    </lineage>
</organism>
<proteinExistence type="predicted"/>
<gene>
    <name evidence="2" type="ORF">CYNAS_LOCUS19885</name>
</gene>
<dbReference type="Proteomes" id="UP001176961">
    <property type="component" value="Unassembled WGS sequence"/>
</dbReference>
<reference evidence="2" key="1">
    <citation type="submission" date="2023-07" db="EMBL/GenBank/DDBJ databases">
        <authorList>
            <consortium name="CYATHOMIX"/>
        </authorList>
    </citation>
    <scope>NUCLEOTIDE SEQUENCE</scope>
    <source>
        <strain evidence="2">N/A</strain>
    </source>
</reference>
<feature type="chain" id="PRO_5041304479" evidence="1">
    <location>
        <begin position="20"/>
        <end position="94"/>
    </location>
</feature>
<evidence type="ECO:0000313" key="2">
    <source>
        <dbReference type="EMBL" id="CAJ0607902.1"/>
    </source>
</evidence>
<sequence length="94" mass="11200">MRLLFEFLLFTGVITTCQAALNSRFCFEACPYFTIKSPNMRIDFEALDEECEEDPWGLRGTCNDIRMMDEQARREAKRKFNNLTWLQACRKYCH</sequence>
<dbReference type="AlphaFoldDB" id="A0AA36HCZ3"/>
<evidence type="ECO:0000313" key="3">
    <source>
        <dbReference type="Proteomes" id="UP001176961"/>
    </source>
</evidence>
<keyword evidence="3" id="KW-1185">Reference proteome</keyword>
<keyword evidence="1" id="KW-0732">Signal</keyword>
<evidence type="ECO:0000256" key="1">
    <source>
        <dbReference type="SAM" id="SignalP"/>
    </source>
</evidence>
<feature type="signal peptide" evidence="1">
    <location>
        <begin position="1"/>
        <end position="19"/>
    </location>
</feature>
<comment type="caution">
    <text evidence="2">The sequence shown here is derived from an EMBL/GenBank/DDBJ whole genome shotgun (WGS) entry which is preliminary data.</text>
</comment>